<reference evidence="2 3" key="1">
    <citation type="journal article" date="2018" name="Mol. Biol. Evol.">
        <title>Broad Genomic Sampling Reveals a Smut Pathogenic Ancestry of the Fungal Clade Ustilaginomycotina.</title>
        <authorList>
            <person name="Kijpornyongpan T."/>
            <person name="Mondo S.J."/>
            <person name="Barry K."/>
            <person name="Sandor L."/>
            <person name="Lee J."/>
            <person name="Lipzen A."/>
            <person name="Pangilinan J."/>
            <person name="LaButti K."/>
            <person name="Hainaut M."/>
            <person name="Henrissat B."/>
            <person name="Grigoriev I.V."/>
            <person name="Spatafora J.W."/>
            <person name="Aime M.C."/>
        </authorList>
    </citation>
    <scope>NUCLEOTIDE SEQUENCE [LARGE SCALE GENOMIC DNA]</scope>
    <source>
        <strain evidence="2 3">MCA 4718</strain>
    </source>
</reference>
<accession>A0A316UBS1</accession>
<dbReference type="Proteomes" id="UP000245942">
    <property type="component" value="Unassembled WGS sequence"/>
</dbReference>
<dbReference type="InterPro" id="IPR013898">
    <property type="entry name" value="Atg43"/>
</dbReference>
<feature type="region of interest" description="Disordered" evidence="1">
    <location>
        <begin position="1"/>
        <end position="63"/>
    </location>
</feature>
<dbReference type="Pfam" id="PF08589">
    <property type="entry name" value="ATG43"/>
    <property type="match status" value="1"/>
</dbReference>
<dbReference type="PANTHER" id="PTHR38699:SF1">
    <property type="entry name" value="MITOPHAGY RECEPTOR ATG43"/>
    <property type="match status" value="1"/>
</dbReference>
<dbReference type="EMBL" id="KZ819323">
    <property type="protein sequence ID" value="PWN22308.1"/>
    <property type="molecule type" value="Genomic_DNA"/>
</dbReference>
<dbReference type="GO" id="GO:0000423">
    <property type="term" value="P:mitophagy"/>
    <property type="evidence" value="ECO:0007669"/>
    <property type="project" value="InterPro"/>
</dbReference>
<proteinExistence type="predicted"/>
<feature type="compositionally biased region" description="Basic residues" evidence="1">
    <location>
        <begin position="37"/>
        <end position="51"/>
    </location>
</feature>
<feature type="compositionally biased region" description="Low complexity" evidence="1">
    <location>
        <begin position="17"/>
        <end position="32"/>
    </location>
</feature>
<sequence length="227" mass="25015">MAFFYRRASSPVPPLSPTSSSPSSAASSSSLDEPPPHRRPNRPSDHTKRRAVSPAPGAPSIGVAPAVIPDMRFEQSYLASIRGFIHELEPAQARREKKEAIAASRRKHRGVIEEEGGVGEEEEVGEEEGERWIEARNPKGEPELWIGRLRIDWVPLLYVTFRDQLLSPLVQGAVWGVVGLCLTQGKGALKAYLSAPRAQKRRGSARGGGWWGFQGVTGLQERRSRSY</sequence>
<dbReference type="OrthoDB" id="2430343at2759"/>
<evidence type="ECO:0008006" key="4">
    <source>
        <dbReference type="Google" id="ProtNLM"/>
    </source>
</evidence>
<keyword evidence="3" id="KW-1185">Reference proteome</keyword>
<dbReference type="STRING" id="1684307.A0A316UBS1"/>
<dbReference type="GO" id="GO:0140580">
    <property type="term" value="F:mitochondrion autophagosome adaptor activity"/>
    <property type="evidence" value="ECO:0007669"/>
    <property type="project" value="InterPro"/>
</dbReference>
<evidence type="ECO:0000313" key="3">
    <source>
        <dbReference type="Proteomes" id="UP000245942"/>
    </source>
</evidence>
<dbReference type="AlphaFoldDB" id="A0A316UBS1"/>
<evidence type="ECO:0000256" key="1">
    <source>
        <dbReference type="SAM" id="MobiDB-lite"/>
    </source>
</evidence>
<name>A0A316UBS1_9BASI</name>
<dbReference type="GeneID" id="37013683"/>
<protein>
    <recommendedName>
        <fullName evidence="4">DUF1770-domain-containing protein</fullName>
    </recommendedName>
</protein>
<dbReference type="PANTHER" id="PTHR38699">
    <property type="entry name" value="CHROMOSOME 1, WHOLE GENOME SHOTGUN SEQUENCE"/>
    <property type="match status" value="1"/>
</dbReference>
<dbReference type="RefSeq" id="XP_025349468.1">
    <property type="nucleotide sequence ID" value="XM_025491949.1"/>
</dbReference>
<evidence type="ECO:0000313" key="2">
    <source>
        <dbReference type="EMBL" id="PWN22308.1"/>
    </source>
</evidence>
<gene>
    <name evidence="2" type="ORF">BCV69DRAFT_281314</name>
</gene>
<organism evidence="2 3">
    <name type="scientific">Pseudomicrostroma glucosiphilum</name>
    <dbReference type="NCBI Taxonomy" id="1684307"/>
    <lineage>
        <taxon>Eukaryota</taxon>
        <taxon>Fungi</taxon>
        <taxon>Dikarya</taxon>
        <taxon>Basidiomycota</taxon>
        <taxon>Ustilaginomycotina</taxon>
        <taxon>Exobasidiomycetes</taxon>
        <taxon>Microstromatales</taxon>
        <taxon>Microstromatales incertae sedis</taxon>
        <taxon>Pseudomicrostroma</taxon>
    </lineage>
</organism>